<protein>
    <submittedName>
        <fullName evidence="1">Uncharacterized protein</fullName>
    </submittedName>
</protein>
<accession>A0ACB6SGF0</accession>
<reference evidence="1" key="1">
    <citation type="journal article" date="2020" name="Stud. Mycol.">
        <title>101 Dothideomycetes genomes: a test case for predicting lifestyles and emergence of pathogens.</title>
        <authorList>
            <person name="Haridas S."/>
            <person name="Albert R."/>
            <person name="Binder M."/>
            <person name="Bloem J."/>
            <person name="Labutti K."/>
            <person name="Salamov A."/>
            <person name="Andreopoulos B."/>
            <person name="Baker S."/>
            <person name="Barry K."/>
            <person name="Bills G."/>
            <person name="Bluhm B."/>
            <person name="Cannon C."/>
            <person name="Castanera R."/>
            <person name="Culley D."/>
            <person name="Daum C."/>
            <person name="Ezra D."/>
            <person name="Gonzalez J."/>
            <person name="Henrissat B."/>
            <person name="Kuo A."/>
            <person name="Liang C."/>
            <person name="Lipzen A."/>
            <person name="Lutzoni F."/>
            <person name="Magnuson J."/>
            <person name="Mondo S."/>
            <person name="Nolan M."/>
            <person name="Ohm R."/>
            <person name="Pangilinan J."/>
            <person name="Park H.-J."/>
            <person name="Ramirez L."/>
            <person name="Alfaro M."/>
            <person name="Sun H."/>
            <person name="Tritt A."/>
            <person name="Yoshinaga Y."/>
            <person name="Zwiers L.-H."/>
            <person name="Turgeon B."/>
            <person name="Goodwin S."/>
            <person name="Spatafora J."/>
            <person name="Crous P."/>
            <person name="Grigoriev I."/>
        </authorList>
    </citation>
    <scope>NUCLEOTIDE SEQUENCE</scope>
    <source>
        <strain evidence="1">CBS 525.71</strain>
    </source>
</reference>
<name>A0ACB6SGF0_9PLEO</name>
<keyword evidence="2" id="KW-1185">Reference proteome</keyword>
<sequence>MQSDDRSMHTFVGRISNGTTDIGFGPELPEDAYGPEAANGGYGPERIAYAAFHDAASTFAGAEAFMHNIVEAMTVYMRLHDKANFSTPVKGRVLNETTCVHIAWPWVTYSTIIVVLLIFFFFFGAMIWQGRAAQAALRKEWGSDNNCTFDFKSSWVSFPRFGSRLSSNIQSV</sequence>
<dbReference type="EMBL" id="MU006703">
    <property type="protein sequence ID" value="KAF2632423.1"/>
    <property type="molecule type" value="Genomic_DNA"/>
</dbReference>
<comment type="caution">
    <text evidence="1">The sequence shown here is derived from an EMBL/GenBank/DDBJ whole genome shotgun (WGS) entry which is preliminary data.</text>
</comment>
<organism evidence="1 2">
    <name type="scientific">Macroventuria anomochaeta</name>
    <dbReference type="NCBI Taxonomy" id="301207"/>
    <lineage>
        <taxon>Eukaryota</taxon>
        <taxon>Fungi</taxon>
        <taxon>Dikarya</taxon>
        <taxon>Ascomycota</taxon>
        <taxon>Pezizomycotina</taxon>
        <taxon>Dothideomycetes</taxon>
        <taxon>Pleosporomycetidae</taxon>
        <taxon>Pleosporales</taxon>
        <taxon>Pleosporineae</taxon>
        <taxon>Didymellaceae</taxon>
        <taxon>Macroventuria</taxon>
    </lineage>
</organism>
<proteinExistence type="predicted"/>
<evidence type="ECO:0000313" key="2">
    <source>
        <dbReference type="Proteomes" id="UP000799754"/>
    </source>
</evidence>
<evidence type="ECO:0000313" key="1">
    <source>
        <dbReference type="EMBL" id="KAF2632423.1"/>
    </source>
</evidence>
<gene>
    <name evidence="1" type="ORF">BU25DRAFT_454753</name>
</gene>
<dbReference type="Proteomes" id="UP000799754">
    <property type="component" value="Unassembled WGS sequence"/>
</dbReference>